<evidence type="ECO:0000313" key="2">
    <source>
        <dbReference type="Proteomes" id="UP000734854"/>
    </source>
</evidence>
<name>A0A8J5LG11_ZINOF</name>
<organism evidence="1 2">
    <name type="scientific">Zingiber officinale</name>
    <name type="common">Ginger</name>
    <name type="synonym">Amomum zingiber</name>
    <dbReference type="NCBI Taxonomy" id="94328"/>
    <lineage>
        <taxon>Eukaryota</taxon>
        <taxon>Viridiplantae</taxon>
        <taxon>Streptophyta</taxon>
        <taxon>Embryophyta</taxon>
        <taxon>Tracheophyta</taxon>
        <taxon>Spermatophyta</taxon>
        <taxon>Magnoliopsida</taxon>
        <taxon>Liliopsida</taxon>
        <taxon>Zingiberales</taxon>
        <taxon>Zingiberaceae</taxon>
        <taxon>Zingiber</taxon>
    </lineage>
</organism>
<keyword evidence="2" id="KW-1185">Reference proteome</keyword>
<protein>
    <submittedName>
        <fullName evidence="1">Uncharacterized protein</fullName>
    </submittedName>
</protein>
<dbReference type="AlphaFoldDB" id="A0A8J5LG11"/>
<evidence type="ECO:0000313" key="1">
    <source>
        <dbReference type="EMBL" id="KAG6517397.1"/>
    </source>
</evidence>
<accession>A0A8J5LG11</accession>
<dbReference type="Pfam" id="PF14223">
    <property type="entry name" value="Retrotran_gag_2"/>
    <property type="match status" value="1"/>
</dbReference>
<dbReference type="Proteomes" id="UP000734854">
    <property type="component" value="Unassembled WGS sequence"/>
</dbReference>
<reference evidence="1 2" key="1">
    <citation type="submission" date="2020-08" db="EMBL/GenBank/DDBJ databases">
        <title>Plant Genome Project.</title>
        <authorList>
            <person name="Zhang R.-G."/>
        </authorList>
    </citation>
    <scope>NUCLEOTIDE SEQUENCE [LARGE SCALE GENOMIC DNA]</scope>
    <source>
        <tissue evidence="1">Rhizome</tissue>
    </source>
</reference>
<dbReference type="EMBL" id="JACMSC010000006">
    <property type="protein sequence ID" value="KAG6517397.1"/>
    <property type="molecule type" value="Genomic_DNA"/>
</dbReference>
<comment type="caution">
    <text evidence="1">The sequence shown here is derived from an EMBL/GenBank/DDBJ whole genome shotgun (WGS) entry which is preliminary data.</text>
</comment>
<gene>
    <name evidence="1" type="ORF">ZIOFF_020783</name>
</gene>
<proteinExistence type="predicted"/>
<sequence length="156" mass="18484">MQGLRRSNKIRFHDEKMGDVTIVEKILRSLTSKFDHVVCCIEEFKDIDVFSLDELQSYLLVHEQKMNQVQLQRSNRDDYRSNHSFVLFSDCDLTTFESVVKDAKWRKAMDDEIKVIERNDTWELFDFPKGHKTIGVKWIFKSKLKENSEVDKYGGV</sequence>